<dbReference type="InterPro" id="IPR058330">
    <property type="entry name" value="DUF8017"/>
</dbReference>
<organism evidence="4 5">
    <name type="scientific">Umezawaea tangerina</name>
    <dbReference type="NCBI Taxonomy" id="84725"/>
    <lineage>
        <taxon>Bacteria</taxon>
        <taxon>Bacillati</taxon>
        <taxon>Actinomycetota</taxon>
        <taxon>Actinomycetes</taxon>
        <taxon>Pseudonocardiales</taxon>
        <taxon>Pseudonocardiaceae</taxon>
        <taxon>Umezawaea</taxon>
    </lineage>
</organism>
<keyword evidence="2" id="KW-0472">Membrane</keyword>
<evidence type="ECO:0000259" key="3">
    <source>
        <dbReference type="Pfam" id="PF26056"/>
    </source>
</evidence>
<keyword evidence="2" id="KW-1133">Transmembrane helix</keyword>
<feature type="domain" description="DUF8017" evidence="3">
    <location>
        <begin position="119"/>
        <end position="300"/>
    </location>
</feature>
<proteinExistence type="predicted"/>
<dbReference type="AlphaFoldDB" id="A0A2T0TA77"/>
<accession>A0A2T0TA77</accession>
<feature type="compositionally biased region" description="Low complexity" evidence="1">
    <location>
        <begin position="28"/>
        <end position="41"/>
    </location>
</feature>
<keyword evidence="2" id="KW-0812">Transmembrane</keyword>
<feature type="transmembrane region" description="Helical" evidence="2">
    <location>
        <begin position="60"/>
        <end position="82"/>
    </location>
</feature>
<keyword evidence="5" id="KW-1185">Reference proteome</keyword>
<evidence type="ECO:0000313" key="4">
    <source>
        <dbReference type="EMBL" id="PRY42566.1"/>
    </source>
</evidence>
<feature type="region of interest" description="Disordered" evidence="1">
    <location>
        <begin position="1"/>
        <end position="51"/>
    </location>
</feature>
<dbReference type="Proteomes" id="UP000239494">
    <property type="component" value="Unassembled WGS sequence"/>
</dbReference>
<feature type="compositionally biased region" description="Low complexity" evidence="1">
    <location>
        <begin position="90"/>
        <end position="114"/>
    </location>
</feature>
<evidence type="ECO:0000256" key="1">
    <source>
        <dbReference type="SAM" id="MobiDB-lite"/>
    </source>
</evidence>
<dbReference type="Pfam" id="PF26056">
    <property type="entry name" value="DUF8017"/>
    <property type="match status" value="1"/>
</dbReference>
<evidence type="ECO:0000313" key="5">
    <source>
        <dbReference type="Proteomes" id="UP000239494"/>
    </source>
</evidence>
<gene>
    <name evidence="4" type="ORF">CLV43_104401</name>
</gene>
<reference evidence="4 5" key="1">
    <citation type="submission" date="2018-03" db="EMBL/GenBank/DDBJ databases">
        <title>Genomic Encyclopedia of Archaeal and Bacterial Type Strains, Phase II (KMG-II): from individual species to whole genera.</title>
        <authorList>
            <person name="Goeker M."/>
        </authorList>
    </citation>
    <scope>NUCLEOTIDE SEQUENCE [LARGE SCALE GENOMIC DNA]</scope>
    <source>
        <strain evidence="4 5">DSM 44720</strain>
    </source>
</reference>
<sequence>MRRVTHPGDGQGGWGGQQGGWGQPSYPQTGGFPQQQQQAQYGGLGVYSGGPPQRPNRGPWLVVGIIVAVLVLVGGGLTVFLLNRDPDKGAAPATSSAPTTTSSEETTKSSAPPAASCEAHAAKWTCVAVKSVGFGYDVPDTWKPATPTSVGVVEGLPDVKLIGLATYGDYKCGGKGYNRGNTGAALLPKGDAGATAKDIATKLSTQYYKSAPTSNAVVGEPKEITLPKTTVKGMLVDSVITTSGNNCLATKGSIRVLVLQSTDNLHVFMANGDLEGGATDAPAAVSEADLQAMVDSVKPLS</sequence>
<dbReference type="EMBL" id="PVTF01000004">
    <property type="protein sequence ID" value="PRY42566.1"/>
    <property type="molecule type" value="Genomic_DNA"/>
</dbReference>
<protein>
    <recommendedName>
        <fullName evidence="3">DUF8017 domain-containing protein</fullName>
    </recommendedName>
</protein>
<feature type="compositionally biased region" description="Gly residues" evidence="1">
    <location>
        <begin position="9"/>
        <end position="22"/>
    </location>
</feature>
<evidence type="ECO:0000256" key="2">
    <source>
        <dbReference type="SAM" id="Phobius"/>
    </source>
</evidence>
<comment type="caution">
    <text evidence="4">The sequence shown here is derived from an EMBL/GenBank/DDBJ whole genome shotgun (WGS) entry which is preliminary data.</text>
</comment>
<name>A0A2T0TA77_9PSEU</name>
<feature type="region of interest" description="Disordered" evidence="1">
    <location>
        <begin position="87"/>
        <end position="114"/>
    </location>
</feature>